<feature type="region of interest" description="Disordered" evidence="9">
    <location>
        <begin position="571"/>
        <end position="779"/>
    </location>
</feature>
<evidence type="ECO:0000259" key="11">
    <source>
        <dbReference type="PROSITE" id="PS50011"/>
    </source>
</evidence>
<feature type="region of interest" description="Disordered" evidence="9">
    <location>
        <begin position="1202"/>
        <end position="1251"/>
    </location>
</feature>
<sequence length="1915" mass="218349">MAPIIDRFKSFFRGGSQPSTVKRPLTHVIKYDVDPSAEWQVIGELGDGAFGMVQKVVKINDPGRFAAAKCITLEDGEELEDLVIEIAILSAYPHQNVVGLIDAYFMDNKISMMLEFCAGGAVDDIMLELGKPLTESQICYITHYVVIALEYLHANLVIHRDLKAGNILLTSDGTIKLADFGVSAMMKEKQDKRNSFIGTPYWMAPEVMVCETFKDKPYDCIADVWSLGITCIEMAQMDPPNYQVSAMRVVIKIQKSDPPKFDDPKKWSAFLNDFVACCLVKNPNERPSARDLKTHPFIKDTPDRRPIMALLSEKNADIVDEEVLMEETASVDESGSVKTVDFESDVESHKISPNNSGDFSNPQKRLADKISPEATPVASEAQKVAKKRFAAPKPPEHGEDGTPLARDQPDRVFNGVKVEKKEIRNNGDVPNATLTETPTRPALSKSATRYEEPLTELQITGEDSPRHKRNISPGKQAIEILDDLYNALDNDEENQVQESTEIFTEEENPSNGRSEPKSNRNSHLIHAYGHEYEPETSQENSFIASNGRPTSKIGQIARENQPVNLMVNQEDEVSFTRSNRSSAPTLDHQRVPDVKHPPHMAATHSQSFDDQKPRPTYHRLEEGLKPSDSLPNTFNASLERKAKLPMNHKLGQMMERIERVEPTVRSREPSGDSSRRRFEEPRHQKMGSASTSNSSPPPPEPPIDYDDPRANRSNRQQAERGSIVSGASSTTSPRLSKHIGDVYQEPISSISAIDNDPRLRRPTDPTQSTSADEKENRPVERVDGKIQVEGIQPQIKSMLHRQQPNRATVTRKTRTYMVDGVQVTSTTLHVLGAQQDYAMRKKELQELKRLQRQEARDRQLLNERNEQERETQDRKFADLRYNVIKSYDAEMEQLCKLQKKKMEELERLQEEEKKQVAKNIKQVHEKEYRDFQVHQREEMKRLKYETDLLPKSQRKDALRHRKDQLEHIQAERENSFFAQRRRAAEKIMENLQRQHQEALARLDRQFLKDKHDLQRTVESTLWEQERQQMKERFGLRRQQLKGNFNNQRYLMQQRHALEQEHIQKAHQASEELLVRSLTAARKHMPKTLRNESKTRVQMFRESLRINYPNESSNQWHDRIREFEENEKRSIRQKLDEYDLKCKRRLEELKENNEMAQRELEQIQTEKSEMILKSEEQKVAEYEEEYQQLLADWEQQLPFRKRVRSPPKSLPQSPLSERSSFHFSQHSSPSLSRSSQHLGSHRQMTAEEPLSSRLNPNYTLALSLRHRLRRLGDRFEEEATSHTSSPRTSANTSFAEMENPDATTSRSEKSPIGRQQSEKLRKSAGVTRNASDMERREGLKTFMSPNMGERKLVLPEHSKWDKLARKGSGPLEWNPRFGLSQRSEPGRALDRQASTRSDRSEGRIRNNRSFGLDRISEDRLDFEGDQVEKKVHPRSAKYNISWKTGVEIDEKECNQSRGLRSPSLRSQSTRVFVPLDWSDQQNGSGHSVATAFLSCRLRVAKMVSMPFIMLVFLLSSTSFVHSAPCSEAGLDGVNGYLLYRTEEKLVLYHQVSKGEKKKCPDKIKFPNPSRLRNFELHSFFYENNEFVVVIAEEDLGNNLTKTHFTSFSGAGCLTYDEANYLQMEGPISAMNAICTKDKKFSACRGDNGKPCSDDKDFYKNIRYVHGNCAYGPLRFLRYSSQLANCRDGLCVLDTASQKLSQRIVSKQCQKLIAVHGPTTLCRNGDELIVNAFNERVCVRKLGLNSELHYEGELVAYTLDLAAFSKKAEAVIEEVANLTASCPPYDDVKMLFTYGIHFAKYKPKLPSPASGWCTDEVEPFVKYGSMVSATIAILLTMSCCGAIIGVRVSTRMMIKEGKPLPPKPWEKKRGGQNSLMTVGVTESPSAYGTVATEATEATEIIPTSSAAPPDSGSKKRQ</sequence>
<accession>A0A7I8WKU2</accession>
<feature type="compositionally biased region" description="Polar residues" evidence="9">
    <location>
        <begin position="1869"/>
        <end position="1884"/>
    </location>
</feature>
<protein>
    <submittedName>
        <fullName evidence="12">(pine wood nematode) hypothetical protein</fullName>
    </submittedName>
</protein>
<keyword evidence="6 7" id="KW-0067">ATP-binding</keyword>
<dbReference type="InterPro" id="IPR022165">
    <property type="entry name" value="PKK"/>
</dbReference>
<feature type="compositionally biased region" description="Basic and acidic residues" evidence="9">
    <location>
        <begin position="1305"/>
        <end position="1320"/>
    </location>
</feature>
<dbReference type="InterPro" id="IPR017441">
    <property type="entry name" value="Protein_kinase_ATP_BS"/>
</dbReference>
<evidence type="ECO:0000256" key="6">
    <source>
        <dbReference type="ARBA" id="ARBA00022840"/>
    </source>
</evidence>
<evidence type="ECO:0000313" key="12">
    <source>
        <dbReference type="EMBL" id="CAD5220271.1"/>
    </source>
</evidence>
<feature type="compositionally biased region" description="Polar residues" evidence="9">
    <location>
        <begin position="351"/>
        <end position="363"/>
    </location>
</feature>
<evidence type="ECO:0000256" key="3">
    <source>
        <dbReference type="ARBA" id="ARBA00022679"/>
    </source>
</evidence>
<evidence type="ECO:0000256" key="4">
    <source>
        <dbReference type="ARBA" id="ARBA00022741"/>
    </source>
</evidence>
<feature type="compositionally biased region" description="Basic and acidic residues" evidence="9">
    <location>
        <begin position="655"/>
        <end position="683"/>
    </location>
</feature>
<dbReference type="GO" id="GO:0005524">
    <property type="term" value="F:ATP binding"/>
    <property type="evidence" value="ECO:0007669"/>
    <property type="project" value="UniProtKB-UniRule"/>
</dbReference>
<feature type="compositionally biased region" description="Polar residues" evidence="9">
    <location>
        <begin position="575"/>
        <end position="584"/>
    </location>
</feature>
<dbReference type="EMBL" id="CAJFDI010000003">
    <property type="protein sequence ID" value="CAD5220271.1"/>
    <property type="molecule type" value="Genomic_DNA"/>
</dbReference>
<feature type="region of interest" description="Disordered" evidence="9">
    <location>
        <begin position="386"/>
        <end position="410"/>
    </location>
</feature>
<dbReference type="PROSITE" id="PS00107">
    <property type="entry name" value="PROTEIN_KINASE_ATP"/>
    <property type="match status" value="1"/>
</dbReference>
<dbReference type="OrthoDB" id="10027016at2759"/>
<keyword evidence="2" id="KW-0597">Phosphoprotein</keyword>
<keyword evidence="5" id="KW-0418">Kinase</keyword>
<feature type="coiled-coil region" evidence="8">
    <location>
        <begin position="974"/>
        <end position="1008"/>
    </location>
</feature>
<dbReference type="SUPFAM" id="SSF56112">
    <property type="entry name" value="Protein kinase-like (PK-like)"/>
    <property type="match status" value="1"/>
</dbReference>
<dbReference type="Gene3D" id="1.10.510.10">
    <property type="entry name" value="Transferase(Phosphotransferase) domain 1"/>
    <property type="match status" value="1"/>
</dbReference>
<evidence type="ECO:0000313" key="13">
    <source>
        <dbReference type="Proteomes" id="UP000659654"/>
    </source>
</evidence>
<evidence type="ECO:0000256" key="7">
    <source>
        <dbReference type="PROSITE-ProRule" id="PRU10141"/>
    </source>
</evidence>
<keyword evidence="10" id="KW-0812">Transmembrane</keyword>
<dbReference type="Pfam" id="PF00069">
    <property type="entry name" value="Pkinase"/>
    <property type="match status" value="1"/>
</dbReference>
<keyword evidence="13" id="KW-1185">Reference proteome</keyword>
<keyword evidence="10" id="KW-0472">Membrane</keyword>
<feature type="domain" description="Protein kinase" evidence="11">
    <location>
        <begin position="39"/>
        <end position="298"/>
    </location>
</feature>
<evidence type="ECO:0000256" key="2">
    <source>
        <dbReference type="ARBA" id="ARBA00022553"/>
    </source>
</evidence>
<dbReference type="Pfam" id="PF12474">
    <property type="entry name" value="PKK"/>
    <property type="match status" value="2"/>
</dbReference>
<evidence type="ECO:0000256" key="10">
    <source>
        <dbReference type="SAM" id="Phobius"/>
    </source>
</evidence>
<keyword evidence="10" id="KW-1133">Transmembrane helix</keyword>
<evidence type="ECO:0000256" key="9">
    <source>
        <dbReference type="SAM" id="MobiDB-lite"/>
    </source>
</evidence>
<dbReference type="Proteomes" id="UP000582659">
    <property type="component" value="Unassembled WGS sequence"/>
</dbReference>
<dbReference type="FunFam" id="1.10.510.10:FF:001298">
    <property type="entry name" value="STE20-like kinase"/>
    <property type="match status" value="1"/>
</dbReference>
<feature type="compositionally biased region" description="Low complexity" evidence="9">
    <location>
        <begin position="1205"/>
        <end position="1237"/>
    </location>
</feature>
<dbReference type="PROSITE" id="PS00108">
    <property type="entry name" value="PROTEIN_KINASE_ST"/>
    <property type="match status" value="1"/>
</dbReference>
<keyword evidence="1" id="KW-0723">Serine/threonine-protein kinase</keyword>
<keyword evidence="3" id="KW-0808">Transferase</keyword>
<dbReference type="Proteomes" id="UP000659654">
    <property type="component" value="Unassembled WGS sequence"/>
</dbReference>
<dbReference type="SMART" id="SM00220">
    <property type="entry name" value="S_TKc"/>
    <property type="match status" value="1"/>
</dbReference>
<dbReference type="InterPro" id="IPR051585">
    <property type="entry name" value="STE20_Ser/Thr_Kinases"/>
</dbReference>
<dbReference type="GO" id="GO:0004674">
    <property type="term" value="F:protein serine/threonine kinase activity"/>
    <property type="evidence" value="ECO:0007669"/>
    <property type="project" value="UniProtKB-KW"/>
</dbReference>
<evidence type="ECO:0000256" key="5">
    <source>
        <dbReference type="ARBA" id="ARBA00022777"/>
    </source>
</evidence>
<feature type="coiled-coil region" evidence="8">
    <location>
        <begin position="1120"/>
        <end position="1191"/>
    </location>
</feature>
<keyword evidence="8" id="KW-0175">Coiled coil</keyword>
<evidence type="ECO:0000256" key="8">
    <source>
        <dbReference type="SAM" id="Coils"/>
    </source>
</evidence>
<organism evidence="12 13">
    <name type="scientific">Bursaphelenchus xylophilus</name>
    <name type="common">Pinewood nematode worm</name>
    <name type="synonym">Aphelenchoides xylophilus</name>
    <dbReference type="NCBI Taxonomy" id="6326"/>
    <lineage>
        <taxon>Eukaryota</taxon>
        <taxon>Metazoa</taxon>
        <taxon>Ecdysozoa</taxon>
        <taxon>Nematoda</taxon>
        <taxon>Chromadorea</taxon>
        <taxon>Rhabditida</taxon>
        <taxon>Tylenchina</taxon>
        <taxon>Tylenchomorpha</taxon>
        <taxon>Aphelenchoidea</taxon>
        <taxon>Aphelenchoididae</taxon>
        <taxon>Bursaphelenchus</taxon>
    </lineage>
</organism>
<dbReference type="PROSITE" id="PS50011">
    <property type="entry name" value="PROTEIN_KINASE_DOM"/>
    <property type="match status" value="1"/>
</dbReference>
<feature type="compositionally biased region" description="Polar residues" evidence="9">
    <location>
        <begin position="725"/>
        <end position="734"/>
    </location>
</feature>
<feature type="compositionally biased region" description="Basic and acidic residues" evidence="9">
    <location>
        <begin position="587"/>
        <end position="596"/>
    </location>
</feature>
<feature type="compositionally biased region" description="Basic and acidic residues" evidence="9">
    <location>
        <begin position="607"/>
        <end position="625"/>
    </location>
</feature>
<feature type="region of interest" description="Disordered" evidence="9">
    <location>
        <begin position="1855"/>
        <end position="1915"/>
    </location>
</feature>
<feature type="compositionally biased region" description="Polar residues" evidence="9">
    <location>
        <begin position="1280"/>
        <end position="1293"/>
    </location>
</feature>
<feature type="compositionally biased region" description="Basic and acidic residues" evidence="9">
    <location>
        <begin position="1855"/>
        <end position="1867"/>
    </location>
</feature>
<reference evidence="12" key="1">
    <citation type="submission" date="2020-09" db="EMBL/GenBank/DDBJ databases">
        <authorList>
            <person name="Kikuchi T."/>
        </authorList>
    </citation>
    <scope>NUCLEOTIDE SEQUENCE</scope>
    <source>
        <strain evidence="12">Ka4C1</strain>
    </source>
</reference>
<comment type="caution">
    <text evidence="12">The sequence shown here is derived from an EMBL/GenBank/DDBJ whole genome shotgun (WGS) entry which is preliminary data.</text>
</comment>
<dbReference type="PANTHER" id="PTHR46538:SF3">
    <property type="entry name" value="PROTEIN KINASE DOMAIN-CONTAINING PROTEIN"/>
    <property type="match status" value="1"/>
</dbReference>
<keyword evidence="4 7" id="KW-0547">Nucleotide-binding</keyword>
<feature type="region of interest" description="Disordered" evidence="9">
    <location>
        <begin position="422"/>
        <end position="475"/>
    </location>
</feature>
<dbReference type="InterPro" id="IPR011009">
    <property type="entry name" value="Kinase-like_dom_sf"/>
</dbReference>
<feature type="region of interest" description="Disordered" evidence="9">
    <location>
        <begin position="344"/>
        <end position="364"/>
    </location>
</feature>
<feature type="binding site" evidence="7">
    <location>
        <position position="69"/>
    </location>
    <ligand>
        <name>ATP</name>
        <dbReference type="ChEBI" id="CHEBI:30616"/>
    </ligand>
</feature>
<proteinExistence type="predicted"/>
<evidence type="ECO:0000256" key="1">
    <source>
        <dbReference type="ARBA" id="ARBA00022527"/>
    </source>
</evidence>
<feature type="transmembrane region" description="Helical" evidence="10">
    <location>
        <begin position="1821"/>
        <end position="1844"/>
    </location>
</feature>
<dbReference type="SMR" id="A0A7I8WKU2"/>
<feature type="region of interest" description="Disordered" evidence="9">
    <location>
        <begin position="1364"/>
        <end position="1406"/>
    </location>
</feature>
<gene>
    <name evidence="12" type="ORF">BXYJ_LOCUS6095</name>
</gene>
<feature type="region of interest" description="Disordered" evidence="9">
    <location>
        <begin position="488"/>
        <end position="523"/>
    </location>
</feature>
<feature type="region of interest" description="Disordered" evidence="9">
    <location>
        <begin position="1275"/>
        <end position="1347"/>
    </location>
</feature>
<name>A0A7I8WKU2_BURXY</name>
<dbReference type="EMBL" id="CAJFCV020000003">
    <property type="protein sequence ID" value="CAG9106258.1"/>
    <property type="molecule type" value="Genomic_DNA"/>
</dbReference>
<dbReference type="InterPro" id="IPR000719">
    <property type="entry name" value="Prot_kinase_dom"/>
</dbReference>
<feature type="coiled-coil region" evidence="8">
    <location>
        <begin position="844"/>
        <end position="922"/>
    </location>
</feature>
<dbReference type="PANTHER" id="PTHR46538">
    <property type="entry name" value="PROTEIN KINASE DOMAIN-CONTAINING PROTEIN"/>
    <property type="match status" value="1"/>
</dbReference>
<dbReference type="InterPro" id="IPR008271">
    <property type="entry name" value="Ser/Thr_kinase_AS"/>
</dbReference>